<organism evidence="5 6">
    <name type="scientific">Mucilaginibacter gotjawali</name>
    <dbReference type="NCBI Taxonomy" id="1550579"/>
    <lineage>
        <taxon>Bacteria</taxon>
        <taxon>Pseudomonadati</taxon>
        <taxon>Bacteroidota</taxon>
        <taxon>Sphingobacteriia</taxon>
        <taxon>Sphingobacteriales</taxon>
        <taxon>Sphingobacteriaceae</taxon>
        <taxon>Mucilaginibacter</taxon>
    </lineage>
</organism>
<keyword evidence="6" id="KW-1185">Reference proteome</keyword>
<evidence type="ECO:0000256" key="3">
    <source>
        <dbReference type="ARBA" id="ARBA00022801"/>
    </source>
</evidence>
<dbReference type="EMBL" id="AP017313">
    <property type="protein sequence ID" value="BAU52466.1"/>
    <property type="molecule type" value="Genomic_DNA"/>
</dbReference>
<gene>
    <name evidence="5" type="primary">prc_2</name>
    <name evidence="5" type="ORF">MgSA37_00627</name>
</gene>
<dbReference type="SMART" id="SM00228">
    <property type="entry name" value="PDZ"/>
    <property type="match status" value="1"/>
</dbReference>
<dbReference type="SUPFAM" id="SSF52096">
    <property type="entry name" value="ClpP/crotonase"/>
    <property type="match status" value="1"/>
</dbReference>
<evidence type="ECO:0000256" key="4">
    <source>
        <dbReference type="ARBA" id="ARBA00022825"/>
    </source>
</evidence>
<evidence type="ECO:0000256" key="2">
    <source>
        <dbReference type="ARBA" id="ARBA00022670"/>
    </source>
</evidence>
<dbReference type="GO" id="GO:0030288">
    <property type="term" value="C:outer membrane-bounded periplasmic space"/>
    <property type="evidence" value="ECO:0007669"/>
    <property type="project" value="TreeGrafter"/>
</dbReference>
<dbReference type="Proteomes" id="UP000218263">
    <property type="component" value="Chromosome"/>
</dbReference>
<dbReference type="SMART" id="SM00245">
    <property type="entry name" value="TSPc"/>
    <property type="match status" value="1"/>
</dbReference>
<dbReference type="PANTHER" id="PTHR32060:SF22">
    <property type="entry name" value="CARBOXYL-TERMINAL-PROCESSING PEPTIDASE 3, CHLOROPLASTIC"/>
    <property type="match status" value="1"/>
</dbReference>
<dbReference type="SUPFAM" id="SSF50156">
    <property type="entry name" value="PDZ domain-like"/>
    <property type="match status" value="1"/>
</dbReference>
<dbReference type="InterPro" id="IPR005151">
    <property type="entry name" value="Tail-specific_protease"/>
</dbReference>
<dbReference type="CDD" id="cd00136">
    <property type="entry name" value="PDZ_canonical"/>
    <property type="match status" value="1"/>
</dbReference>
<keyword evidence="4" id="KW-0720">Serine protease</keyword>
<accession>A0A125T259</accession>
<dbReference type="EC" id="3.4.21.102" evidence="5"/>
<reference evidence="5 6" key="1">
    <citation type="submission" date="2015-12" db="EMBL/GenBank/DDBJ databases">
        <title>Genome sequence of Mucilaginibacter gotjawali.</title>
        <authorList>
            <person name="Lee J.S."/>
            <person name="Lee K.C."/>
            <person name="Kim K.K."/>
            <person name="Lee B.W."/>
        </authorList>
    </citation>
    <scope>NUCLEOTIDE SEQUENCE [LARGE SCALE GENOMIC DNA]</scope>
    <source>
        <strain evidence="5 6">SA3-7</strain>
    </source>
</reference>
<proteinExistence type="inferred from homology"/>
<dbReference type="InterPro" id="IPR040573">
    <property type="entry name" value="TSP_N"/>
</dbReference>
<dbReference type="Pfam" id="PF03572">
    <property type="entry name" value="Peptidase_S41"/>
    <property type="match status" value="1"/>
</dbReference>
<dbReference type="PANTHER" id="PTHR32060">
    <property type="entry name" value="TAIL-SPECIFIC PROTEASE"/>
    <property type="match status" value="1"/>
</dbReference>
<comment type="similarity">
    <text evidence="1">Belongs to the peptidase S41A family.</text>
</comment>
<dbReference type="Pfam" id="PF00595">
    <property type="entry name" value="PDZ"/>
    <property type="match status" value="1"/>
</dbReference>
<dbReference type="InterPro" id="IPR001478">
    <property type="entry name" value="PDZ"/>
</dbReference>
<evidence type="ECO:0000313" key="5">
    <source>
        <dbReference type="EMBL" id="BAU52466.1"/>
    </source>
</evidence>
<dbReference type="Gene3D" id="2.30.42.10">
    <property type="match status" value="1"/>
</dbReference>
<dbReference type="GO" id="GO:0004252">
    <property type="term" value="F:serine-type endopeptidase activity"/>
    <property type="evidence" value="ECO:0007669"/>
    <property type="project" value="UniProtKB-EC"/>
</dbReference>
<dbReference type="KEGG" id="mgot:MgSA37_00627"/>
<dbReference type="PROSITE" id="PS50106">
    <property type="entry name" value="PDZ"/>
    <property type="match status" value="1"/>
</dbReference>
<dbReference type="InterPro" id="IPR004447">
    <property type="entry name" value="Peptidase_S41A"/>
</dbReference>
<dbReference type="Pfam" id="PF17804">
    <property type="entry name" value="TSP_NTD"/>
    <property type="match status" value="1"/>
</dbReference>
<evidence type="ECO:0000313" key="6">
    <source>
        <dbReference type="Proteomes" id="UP000218263"/>
    </source>
</evidence>
<dbReference type="GO" id="GO:0007165">
    <property type="term" value="P:signal transduction"/>
    <property type="evidence" value="ECO:0007669"/>
    <property type="project" value="TreeGrafter"/>
</dbReference>
<name>A0A125T259_9SPHI</name>
<dbReference type="RefSeq" id="WP_172885286.1">
    <property type="nucleotide sequence ID" value="NZ_AP017313.1"/>
</dbReference>
<dbReference type="InterPro" id="IPR029045">
    <property type="entry name" value="ClpP/crotonase-like_dom_sf"/>
</dbReference>
<dbReference type="AlphaFoldDB" id="A0A125T259"/>
<dbReference type="InterPro" id="IPR036034">
    <property type="entry name" value="PDZ_sf"/>
</dbReference>
<dbReference type="Gene3D" id="3.90.226.10">
    <property type="entry name" value="2-enoyl-CoA Hydratase, Chain A, domain 1"/>
    <property type="match status" value="1"/>
</dbReference>
<evidence type="ECO:0000256" key="1">
    <source>
        <dbReference type="ARBA" id="ARBA00009179"/>
    </source>
</evidence>
<keyword evidence="2 5" id="KW-0645">Protease</keyword>
<keyword evidence="3 5" id="KW-0378">Hydrolase</keyword>
<sequence>MKKLPVALFALTLLPVLSYAQTAGKVADEAFVITRMVSKFHAEPRQLNASFSADVFKGMLDKADEDRIFFTQNDIGRLNPYRAVIADEIKKRNTAYLDLFISIYRQRLRQADSLVEIIAKSPFNFYAIEKLTVAEDTLFAASPVALRLKLYKKLKANALDELDDDITDDFKTWPAPKQKKYIDSAGLAAQKKVVSSLKRKIGNILQNPYGIERYLGNLYCETIASCFDPHTEFFPPQEKENFESELGKQPFQFGFRMKEDKNGGVLIDNLEPGSPAYKSGKLNKGDKFMSLQWEGRKVVDVSDISMDDFIELIRQSGHNKVLFTMKKTDGSTVQLTLEREQVAAGGGEDDGRVKSFVLKGKITVGYIYLPAFYEDWESNNEGLNGCANDVGREIIKLKKENISGLILDLRSNGGGSVGEATELAGIFIDAGPVAQVKSKDEKVATIKDTDRGTVYDGPLVILVNGYSASASEMVAGTLQDYNRAVIIGSPTYGKATMQVVLPMDTTITPENFSKVVTEDNLKLTVGKLYRVTGASAQFKGVQPDIVLPDMLDAYISKGADEPFALRPGSIAPNKYYTPYAPLPLKTLAQSMQTEIDTSQFFNMVKKLVAFTKQQKAAKDIPLNINDYLALSMANNAGATPPVPPVKKFIVQSNADEQERLQANSLLKEMNEDFSKRVAADAYISIACDVLAKMKTE</sequence>
<dbReference type="GO" id="GO:0006508">
    <property type="term" value="P:proteolysis"/>
    <property type="evidence" value="ECO:0007669"/>
    <property type="project" value="UniProtKB-KW"/>
</dbReference>
<dbReference type="CDD" id="cd07560">
    <property type="entry name" value="Peptidase_S41_CPP"/>
    <property type="match status" value="1"/>
</dbReference>
<protein>
    <submittedName>
        <fullName evidence="5">Tail-specific protease</fullName>
        <ecNumber evidence="5">3.4.21.102</ecNumber>
    </submittedName>
</protein>